<protein>
    <submittedName>
        <fullName evidence="4">Plasmid recombination protein</fullName>
    </submittedName>
</protein>
<feature type="compositionally biased region" description="Basic and acidic residues" evidence="3">
    <location>
        <begin position="22"/>
        <end position="31"/>
    </location>
</feature>
<keyword evidence="2" id="KW-0175">Coiled coil</keyword>
<dbReference type="Pfam" id="PF01076">
    <property type="entry name" value="Mob_Pre"/>
    <property type="match status" value="1"/>
</dbReference>
<evidence type="ECO:0000313" key="5">
    <source>
        <dbReference type="Proteomes" id="UP000658980"/>
    </source>
</evidence>
<dbReference type="CDD" id="cd17242">
    <property type="entry name" value="MobM_relaxase"/>
    <property type="match status" value="1"/>
</dbReference>
<name>A0ABR8WJC8_9BACL</name>
<feature type="compositionally biased region" description="Basic and acidic residues" evidence="3">
    <location>
        <begin position="419"/>
        <end position="442"/>
    </location>
</feature>
<evidence type="ECO:0000256" key="2">
    <source>
        <dbReference type="SAM" id="Coils"/>
    </source>
</evidence>
<dbReference type="Gene3D" id="3.30.930.30">
    <property type="match status" value="1"/>
</dbReference>
<evidence type="ECO:0000256" key="3">
    <source>
        <dbReference type="SAM" id="MobiDB-lite"/>
    </source>
</evidence>
<keyword evidence="5" id="KW-1185">Reference proteome</keyword>
<dbReference type="RefSeq" id="WP_191716990.1">
    <property type="nucleotide sequence ID" value="NZ_JACSPU010000015.1"/>
</dbReference>
<organism evidence="4 5">
    <name type="scientific">Planococcus wigleyi</name>
    <dbReference type="NCBI Taxonomy" id="2762216"/>
    <lineage>
        <taxon>Bacteria</taxon>
        <taxon>Bacillati</taxon>
        <taxon>Bacillota</taxon>
        <taxon>Bacilli</taxon>
        <taxon>Bacillales</taxon>
        <taxon>Caryophanaceae</taxon>
        <taxon>Planococcus</taxon>
    </lineage>
</organism>
<feature type="coiled-coil region" evidence="2">
    <location>
        <begin position="223"/>
        <end position="250"/>
    </location>
</feature>
<feature type="region of interest" description="Disordered" evidence="3">
    <location>
        <begin position="318"/>
        <end position="342"/>
    </location>
</feature>
<comment type="caution">
    <text evidence="4">The sequence shown here is derived from an EMBL/GenBank/DDBJ whole genome shotgun (WGS) entry which is preliminary data.</text>
</comment>
<accession>A0ABR8WJC8</accession>
<sequence>MGMSISLKKDTAKTNIKHNNRKFNDKEKEQNSHIDFSLSADNVYLVERSLKELYKEEFGQAQSDYNDKQKRNDRKIKNYYDQVKASKKTSLQQEMILQVGDRDHFQDNPENQKLANEILKEWFDKFEERNPNLKIYNAVIHNDEASPHMHLNFVPVATGYKRGMDKQVSFDKAILQQDQTLNKERPFDDWRNREVLLLEKMLKERGIERELVGTNEFKDVNDFKEKKEQIQELDTKIVDLEKKYTAEREKLQKGVQELVKAVESSKSIESIEAEKAGVFDRKNVKMPVEDFESMKTLARASEALKTQNKTLERDLSVSVHEKQELQEENTELKTENEELKRQNERLQKTNELQEKTIRYLNDMVHLLKKNSQKFLEVSRENMVDFIGKVRAAALTHEFKKAPTEKLMTAVPEEERAGAKAVFDLKKEQEEQKQKEAEKEKMAVPKRRPKEMEHER</sequence>
<evidence type="ECO:0000256" key="1">
    <source>
        <dbReference type="ARBA" id="ARBA00010657"/>
    </source>
</evidence>
<feature type="region of interest" description="Disordered" evidence="3">
    <location>
        <begin position="419"/>
        <end position="455"/>
    </location>
</feature>
<reference evidence="4 5" key="1">
    <citation type="submission" date="2020-08" db="EMBL/GenBank/DDBJ databases">
        <title>A Genomic Blueprint of the Chicken Gut Microbiome.</title>
        <authorList>
            <person name="Gilroy R."/>
            <person name="Ravi A."/>
            <person name="Getino M."/>
            <person name="Pursley I."/>
            <person name="Horton D.L."/>
            <person name="Alikhan N.-F."/>
            <person name="Baker D."/>
            <person name="Gharbi K."/>
            <person name="Hall N."/>
            <person name="Watson M."/>
            <person name="Adriaenssens E.M."/>
            <person name="Foster-Nyarko E."/>
            <person name="Jarju S."/>
            <person name="Secka A."/>
            <person name="Antonio M."/>
            <person name="Oren A."/>
            <person name="Chaudhuri R."/>
            <person name="La Ragione R.M."/>
            <person name="Hildebrand F."/>
            <person name="Pallen M.J."/>
        </authorList>
    </citation>
    <scope>NUCLEOTIDE SEQUENCE [LARGE SCALE GENOMIC DNA]</scope>
    <source>
        <strain evidence="4 5">Sa1BUA13</strain>
    </source>
</reference>
<comment type="similarity">
    <text evidence="1">Belongs to the plasmid mobilization pre family.</text>
</comment>
<gene>
    <name evidence="4" type="ORF">H9630_18720</name>
</gene>
<dbReference type="EMBL" id="JACSPU010000015">
    <property type="protein sequence ID" value="MBD8016841.1"/>
    <property type="molecule type" value="Genomic_DNA"/>
</dbReference>
<evidence type="ECO:0000313" key="4">
    <source>
        <dbReference type="EMBL" id="MBD8016841.1"/>
    </source>
</evidence>
<feature type="region of interest" description="Disordered" evidence="3">
    <location>
        <begin position="1"/>
        <end position="31"/>
    </location>
</feature>
<dbReference type="Proteomes" id="UP000658980">
    <property type="component" value="Unassembled WGS sequence"/>
</dbReference>
<dbReference type="InterPro" id="IPR001668">
    <property type="entry name" value="Mob_Pre"/>
</dbReference>
<proteinExistence type="inferred from homology"/>